<dbReference type="PANTHER" id="PTHR22504">
    <property type="entry name" value="REPRESSOR OF RNA POLYMERASE III TRANSCRIPTION MAF1"/>
    <property type="match status" value="1"/>
</dbReference>
<feature type="compositionally biased region" description="Basic and acidic residues" evidence="1">
    <location>
        <begin position="156"/>
        <end position="172"/>
    </location>
</feature>
<dbReference type="Proteomes" id="UP000224006">
    <property type="component" value="Chromosome I"/>
</dbReference>
<dbReference type="GO" id="GO:0016480">
    <property type="term" value="P:negative regulation of transcription by RNA polymerase III"/>
    <property type="evidence" value="ECO:0007669"/>
    <property type="project" value="InterPro"/>
</dbReference>
<evidence type="ECO:0008006" key="4">
    <source>
        <dbReference type="Google" id="ProtNLM"/>
    </source>
</evidence>
<dbReference type="VEuPathDB" id="ToxoDB:BESB_005300"/>
<dbReference type="GO" id="GO:0005634">
    <property type="term" value="C:nucleus"/>
    <property type="evidence" value="ECO:0007669"/>
    <property type="project" value="TreeGrafter"/>
</dbReference>
<dbReference type="AlphaFoldDB" id="A0A2A9MJU9"/>
<evidence type="ECO:0000313" key="2">
    <source>
        <dbReference type="EMBL" id="PFH38189.1"/>
    </source>
</evidence>
<feature type="compositionally biased region" description="Basic and acidic residues" evidence="1">
    <location>
        <begin position="234"/>
        <end position="259"/>
    </location>
</feature>
<evidence type="ECO:0000256" key="1">
    <source>
        <dbReference type="SAM" id="MobiDB-lite"/>
    </source>
</evidence>
<reference evidence="2 3" key="1">
    <citation type="submission" date="2017-09" db="EMBL/GenBank/DDBJ databases">
        <title>Genome sequencing of Besnoitia besnoiti strain Bb-Ger1.</title>
        <authorList>
            <person name="Schares G."/>
            <person name="Venepally P."/>
            <person name="Lorenzi H.A."/>
        </authorList>
    </citation>
    <scope>NUCLEOTIDE SEQUENCE [LARGE SCALE GENOMIC DNA]</scope>
    <source>
        <strain evidence="2 3">Bb-Ger1</strain>
    </source>
</reference>
<dbReference type="GO" id="GO:0000994">
    <property type="term" value="F:RNA polymerase III core binding"/>
    <property type="evidence" value="ECO:0007669"/>
    <property type="project" value="TreeGrafter"/>
</dbReference>
<dbReference type="PANTHER" id="PTHR22504:SF0">
    <property type="entry name" value="REPRESSOR OF RNA POLYMERASE III TRANSCRIPTION MAF1 HOMOLOG"/>
    <property type="match status" value="1"/>
</dbReference>
<feature type="compositionally biased region" description="Basic and acidic residues" evidence="1">
    <location>
        <begin position="187"/>
        <end position="206"/>
    </location>
</feature>
<gene>
    <name evidence="2" type="ORF">BESB_005300</name>
</gene>
<keyword evidence="3" id="KW-1185">Reference proteome</keyword>
<protein>
    <recommendedName>
        <fullName evidence="4">Maf1 regulator</fullName>
    </recommendedName>
</protein>
<feature type="compositionally biased region" description="Low complexity" evidence="1">
    <location>
        <begin position="118"/>
        <end position="130"/>
    </location>
</feature>
<dbReference type="KEGG" id="bbes:BESB_005300"/>
<feature type="region of interest" description="Disordered" evidence="1">
    <location>
        <begin position="544"/>
        <end position="583"/>
    </location>
</feature>
<evidence type="ECO:0000313" key="3">
    <source>
        <dbReference type="Proteomes" id="UP000224006"/>
    </source>
</evidence>
<dbReference type="GeneID" id="40305593"/>
<dbReference type="InterPro" id="IPR015257">
    <property type="entry name" value="Maf1"/>
</dbReference>
<comment type="caution">
    <text evidence="2">The sequence shown here is derived from an EMBL/GenBank/DDBJ whole genome shotgun (WGS) entry which is preliminary data.</text>
</comment>
<feature type="compositionally biased region" description="Acidic residues" evidence="1">
    <location>
        <begin position="562"/>
        <end position="571"/>
    </location>
</feature>
<name>A0A2A9MJU9_BESBE</name>
<dbReference type="InterPro" id="IPR038564">
    <property type="entry name" value="Maf1_sf"/>
</dbReference>
<sequence length="583" mass="62694">MRFLDAPALTRLSALLQHLDVGDRVIRGRLELLSTANQSCVERRILAREIEKELSSSPLFLASSSPPPIVLSSPRWTFGAETLAAGADARGSEAEADAQGEGDAPLSPNSRKKRKTRGSSGSPNSTFSSPVLSCFLLPPRSGSREPGAPAAMSRLSLERRAEDDEKDKRKKDEDEERTTSTSSGSDLDGRRRSSRQKDRAAEGKVSRRERKGSGESNGEGGRGRGGRGSFQELGRAEEGDVRARAKDNSEADDEQSMREEEAEGKEVLVNLIGTLNQCFPDYEFCSALTPAMFEQAARVEDAQAEINRRLCVVERVVPGFLQQLWTAIKESIRLECTDIYFLRVRSSDDPAPLVLYDPRTSSACSSRLASFSASFPASPPTAQPASAPGVCGRGSAGADEARDATVASAGAAEKTEKRGEGAEEKRGRRREPFPVMHRGGHRGKLSRRLPLACFEKSAEGGGRAERATTAGGGQSSADWNTSNSISLFSLSFFFHDRSEEKLLFFTCNCTCKAGGAEDGIAGLEEEEEDDIGDFYVTRAAFGVDDQACGSGGQGGEERDALGDDEDPDTLSDFELPSSACAFA</sequence>
<proteinExistence type="predicted"/>
<dbReference type="STRING" id="94643.A0A2A9MJU9"/>
<dbReference type="OrthoDB" id="277029at2759"/>
<accession>A0A2A9MJU9</accession>
<organism evidence="2 3">
    <name type="scientific">Besnoitia besnoiti</name>
    <name type="common">Apicomplexan protozoan</name>
    <dbReference type="NCBI Taxonomy" id="94643"/>
    <lineage>
        <taxon>Eukaryota</taxon>
        <taxon>Sar</taxon>
        <taxon>Alveolata</taxon>
        <taxon>Apicomplexa</taxon>
        <taxon>Conoidasida</taxon>
        <taxon>Coccidia</taxon>
        <taxon>Eucoccidiorida</taxon>
        <taxon>Eimeriorina</taxon>
        <taxon>Sarcocystidae</taxon>
        <taxon>Besnoitia</taxon>
    </lineage>
</organism>
<feature type="compositionally biased region" description="Basic and acidic residues" evidence="1">
    <location>
        <begin position="413"/>
        <end position="432"/>
    </location>
</feature>
<dbReference type="Gene3D" id="3.40.1000.50">
    <property type="entry name" value="Repressor of RNA polymerase III transcription Maf1"/>
    <property type="match status" value="1"/>
</dbReference>
<dbReference type="Pfam" id="PF09174">
    <property type="entry name" value="Maf1"/>
    <property type="match status" value="1"/>
</dbReference>
<dbReference type="RefSeq" id="XP_029222198.1">
    <property type="nucleotide sequence ID" value="XM_029359285.1"/>
</dbReference>
<dbReference type="EMBL" id="NWUJ01000001">
    <property type="protein sequence ID" value="PFH38189.1"/>
    <property type="molecule type" value="Genomic_DNA"/>
</dbReference>
<feature type="region of interest" description="Disordered" evidence="1">
    <location>
        <begin position="375"/>
        <end position="444"/>
    </location>
</feature>
<feature type="region of interest" description="Disordered" evidence="1">
    <location>
        <begin position="87"/>
        <end position="262"/>
    </location>
</feature>